<protein>
    <submittedName>
        <fullName evidence="1">Uncharacterized protein</fullName>
    </submittedName>
</protein>
<reference evidence="1" key="1">
    <citation type="submission" date="2014-11" db="EMBL/GenBank/DDBJ databases">
        <authorList>
            <person name="Amaro Gonzalez C."/>
        </authorList>
    </citation>
    <scope>NUCLEOTIDE SEQUENCE</scope>
</reference>
<proteinExistence type="predicted"/>
<dbReference type="EMBL" id="GBXM01096840">
    <property type="protein sequence ID" value="JAH11737.1"/>
    <property type="molecule type" value="Transcribed_RNA"/>
</dbReference>
<dbReference type="AlphaFoldDB" id="A0A0E9Q5G1"/>
<name>A0A0E9Q5G1_ANGAN</name>
<reference evidence="1" key="2">
    <citation type="journal article" date="2015" name="Fish Shellfish Immunol.">
        <title>Early steps in the European eel (Anguilla anguilla)-Vibrio vulnificus interaction in the gills: Role of the RtxA13 toxin.</title>
        <authorList>
            <person name="Callol A."/>
            <person name="Pajuelo D."/>
            <person name="Ebbesson L."/>
            <person name="Teles M."/>
            <person name="MacKenzie S."/>
            <person name="Amaro C."/>
        </authorList>
    </citation>
    <scope>NUCLEOTIDE SEQUENCE</scope>
</reference>
<sequence>MCLFKDISHDIFFINLHPFSLGSQHCEHCFSSHNLYLTFLCLIYLVLKHGINR</sequence>
<organism evidence="1">
    <name type="scientific">Anguilla anguilla</name>
    <name type="common">European freshwater eel</name>
    <name type="synonym">Muraena anguilla</name>
    <dbReference type="NCBI Taxonomy" id="7936"/>
    <lineage>
        <taxon>Eukaryota</taxon>
        <taxon>Metazoa</taxon>
        <taxon>Chordata</taxon>
        <taxon>Craniata</taxon>
        <taxon>Vertebrata</taxon>
        <taxon>Euteleostomi</taxon>
        <taxon>Actinopterygii</taxon>
        <taxon>Neopterygii</taxon>
        <taxon>Teleostei</taxon>
        <taxon>Anguilliformes</taxon>
        <taxon>Anguillidae</taxon>
        <taxon>Anguilla</taxon>
    </lineage>
</organism>
<evidence type="ECO:0000313" key="1">
    <source>
        <dbReference type="EMBL" id="JAH11737.1"/>
    </source>
</evidence>
<accession>A0A0E9Q5G1</accession>